<evidence type="ECO:0000256" key="1">
    <source>
        <dbReference type="SAM" id="MobiDB-lite"/>
    </source>
</evidence>
<proteinExistence type="predicted"/>
<dbReference type="AlphaFoldDB" id="A0A9W6NW81"/>
<dbReference type="EMBL" id="BSFQ01000007">
    <property type="protein sequence ID" value="GLL11157.1"/>
    <property type="molecule type" value="Genomic_DNA"/>
</dbReference>
<reference evidence="2" key="1">
    <citation type="journal article" date="2014" name="Int. J. Syst. Evol. Microbiol.">
        <title>Complete genome sequence of Corynebacterium casei LMG S-19264T (=DSM 44701T), isolated from a smear-ripened cheese.</title>
        <authorList>
            <consortium name="US DOE Joint Genome Institute (JGI-PGF)"/>
            <person name="Walter F."/>
            <person name="Albersmeier A."/>
            <person name="Kalinowski J."/>
            <person name="Ruckert C."/>
        </authorList>
    </citation>
    <scope>NUCLEOTIDE SEQUENCE</scope>
    <source>
        <strain evidence="2">VKM Ac-1069</strain>
    </source>
</reference>
<accession>A0A9W6NW81</accession>
<sequence>MPATRRRGRRSPLHIGRLEGAAHAIAPRSIPVTAHRPRVAHPVNWGVPSTPPVCDRTGAGVPRPFRVCGPPTARLPAGRGGGATARSSWIDRAVAVLGAAAPLRVPKVG</sequence>
<name>A0A9W6NW81_9PSEU</name>
<feature type="region of interest" description="Disordered" evidence="1">
    <location>
        <begin position="1"/>
        <end position="20"/>
    </location>
</feature>
<keyword evidence="3" id="KW-1185">Reference proteome</keyword>
<dbReference type="Proteomes" id="UP001143463">
    <property type="component" value="Unassembled WGS sequence"/>
</dbReference>
<protein>
    <submittedName>
        <fullName evidence="2">Uncharacterized protein</fullName>
    </submittedName>
</protein>
<feature type="compositionally biased region" description="Basic residues" evidence="1">
    <location>
        <begin position="1"/>
        <end position="12"/>
    </location>
</feature>
<organism evidence="2 3">
    <name type="scientific">Pseudonocardia halophobica</name>
    <dbReference type="NCBI Taxonomy" id="29401"/>
    <lineage>
        <taxon>Bacteria</taxon>
        <taxon>Bacillati</taxon>
        <taxon>Actinomycetota</taxon>
        <taxon>Actinomycetes</taxon>
        <taxon>Pseudonocardiales</taxon>
        <taxon>Pseudonocardiaceae</taxon>
        <taxon>Pseudonocardia</taxon>
    </lineage>
</organism>
<reference evidence="2" key="2">
    <citation type="submission" date="2023-01" db="EMBL/GenBank/DDBJ databases">
        <authorList>
            <person name="Sun Q."/>
            <person name="Evtushenko L."/>
        </authorList>
    </citation>
    <scope>NUCLEOTIDE SEQUENCE</scope>
    <source>
        <strain evidence="2">VKM Ac-1069</strain>
    </source>
</reference>
<gene>
    <name evidence="2" type="ORF">GCM10017577_22980</name>
</gene>
<evidence type="ECO:0000313" key="3">
    <source>
        <dbReference type="Proteomes" id="UP001143463"/>
    </source>
</evidence>
<comment type="caution">
    <text evidence="2">The sequence shown here is derived from an EMBL/GenBank/DDBJ whole genome shotgun (WGS) entry which is preliminary data.</text>
</comment>
<evidence type="ECO:0000313" key="2">
    <source>
        <dbReference type="EMBL" id="GLL11157.1"/>
    </source>
</evidence>